<accession>A0A150TGP5</accession>
<evidence type="ECO:0000313" key="2">
    <source>
        <dbReference type="EMBL" id="KYG03850.1"/>
    </source>
</evidence>
<protein>
    <submittedName>
        <fullName evidence="2">Uncharacterized protein</fullName>
    </submittedName>
</protein>
<feature type="compositionally biased region" description="Basic and acidic residues" evidence="1">
    <location>
        <begin position="1"/>
        <end position="17"/>
    </location>
</feature>
<comment type="caution">
    <text evidence="2">The sequence shown here is derived from an EMBL/GenBank/DDBJ whole genome shotgun (WGS) entry which is preliminary data.</text>
</comment>
<proteinExistence type="predicted"/>
<dbReference type="AlphaFoldDB" id="A0A150TGP5"/>
<evidence type="ECO:0000313" key="3">
    <source>
        <dbReference type="Proteomes" id="UP000075515"/>
    </source>
</evidence>
<reference evidence="2 3" key="1">
    <citation type="submission" date="2014-02" db="EMBL/GenBank/DDBJ databases">
        <title>The small core and large imbalanced accessory genome model reveals a collaborative survival strategy of Sorangium cellulosum strains in nature.</title>
        <authorList>
            <person name="Han K."/>
            <person name="Peng R."/>
            <person name="Blom J."/>
            <person name="Li Y.-Z."/>
        </authorList>
    </citation>
    <scope>NUCLEOTIDE SEQUENCE [LARGE SCALE GENOMIC DNA]</scope>
    <source>
        <strain evidence="2 3">So0149</strain>
    </source>
</reference>
<dbReference type="Proteomes" id="UP000075515">
    <property type="component" value="Unassembled WGS sequence"/>
</dbReference>
<feature type="region of interest" description="Disordered" evidence="1">
    <location>
        <begin position="1"/>
        <end position="102"/>
    </location>
</feature>
<dbReference type="EMBL" id="JEMC01000145">
    <property type="protein sequence ID" value="KYG03850.1"/>
    <property type="molecule type" value="Genomic_DNA"/>
</dbReference>
<feature type="compositionally biased region" description="Low complexity" evidence="1">
    <location>
        <begin position="19"/>
        <end position="36"/>
    </location>
</feature>
<sequence length="102" mass="10674">MRKEEAMMIDQRRDAAERTAAQTGAEGHAAHGAPPEDIGHGPGLDPPAEPPDDDAEPGDEAYADRPAGISPSAPKDGREPVGQSDYTDYTDVAAIQRPPADS</sequence>
<organism evidence="2 3">
    <name type="scientific">Sorangium cellulosum</name>
    <name type="common">Polyangium cellulosum</name>
    <dbReference type="NCBI Taxonomy" id="56"/>
    <lineage>
        <taxon>Bacteria</taxon>
        <taxon>Pseudomonadati</taxon>
        <taxon>Myxococcota</taxon>
        <taxon>Polyangia</taxon>
        <taxon>Polyangiales</taxon>
        <taxon>Polyangiaceae</taxon>
        <taxon>Sorangium</taxon>
    </lineage>
</organism>
<name>A0A150TGP5_SORCE</name>
<evidence type="ECO:0000256" key="1">
    <source>
        <dbReference type="SAM" id="MobiDB-lite"/>
    </source>
</evidence>
<gene>
    <name evidence="2" type="ORF">BE18_00745</name>
</gene>
<feature type="compositionally biased region" description="Acidic residues" evidence="1">
    <location>
        <begin position="50"/>
        <end position="61"/>
    </location>
</feature>